<dbReference type="GO" id="GO:0006006">
    <property type="term" value="P:glucose metabolic process"/>
    <property type="evidence" value="ECO:0007669"/>
    <property type="project" value="TreeGrafter"/>
</dbReference>
<name>A0A8X6HHX4_TRICU</name>
<dbReference type="InterPro" id="IPR051737">
    <property type="entry name" value="L-xylulose/Carbonyl_redctase"/>
</dbReference>
<evidence type="ECO:0008006" key="7">
    <source>
        <dbReference type="Google" id="ProtNLM"/>
    </source>
</evidence>
<dbReference type="AlphaFoldDB" id="A0A8X6HHX4"/>
<gene>
    <name evidence="5" type="primary">DCXR</name>
    <name evidence="5" type="ORF">TNCT_342061</name>
</gene>
<evidence type="ECO:0000256" key="1">
    <source>
        <dbReference type="ARBA" id="ARBA00006484"/>
    </source>
</evidence>
<evidence type="ECO:0000313" key="5">
    <source>
        <dbReference type="EMBL" id="GFR23909.1"/>
    </source>
</evidence>
<dbReference type="Proteomes" id="UP000887116">
    <property type="component" value="Unassembled WGS sequence"/>
</dbReference>
<dbReference type="InterPro" id="IPR020904">
    <property type="entry name" value="Sc_DH/Rdtase_CS"/>
</dbReference>
<dbReference type="PANTHER" id="PTHR44252:SF3">
    <property type="entry name" value="D-ERYTHRULOSE REDUCTASE-RELATED"/>
    <property type="match status" value="1"/>
</dbReference>
<comment type="similarity">
    <text evidence="1">Belongs to the short-chain dehydrogenases/reductases (SDR) family.</text>
</comment>
<protein>
    <recommendedName>
        <fullName evidence="7">L-xylulose reductase</fullName>
    </recommendedName>
</protein>
<dbReference type="EMBL" id="BMAO01008496">
    <property type="protein sequence ID" value="GFR23909.1"/>
    <property type="molecule type" value="Genomic_DNA"/>
</dbReference>
<dbReference type="PROSITE" id="PS00061">
    <property type="entry name" value="ADH_SHORT"/>
    <property type="match status" value="1"/>
</dbReference>
<dbReference type="GO" id="GO:0004090">
    <property type="term" value="F:carbonyl reductase (NADPH) activity"/>
    <property type="evidence" value="ECO:0007669"/>
    <property type="project" value="TreeGrafter"/>
</dbReference>
<evidence type="ECO:0000256" key="4">
    <source>
        <dbReference type="ARBA" id="ARBA00023002"/>
    </source>
</evidence>
<dbReference type="Pfam" id="PF13561">
    <property type="entry name" value="adh_short_C2"/>
    <property type="match status" value="1"/>
</dbReference>
<sequence length="249" mass="26874">MEILFHGKRALVTGAGKGIGRALTLKLVECGAEVVAVSRTQADLDALKKESPKIQPLCLDISNWDLTKNALKGIGPIDLLVNNAGIMELKEYGTYTEHDVDRTMNINVKAIINIGQLIASDMKARGKGGSIVNLSSVMGFTVAPAYGVYCASKGAVDQLTRSMALDFGPYNIRVNSVNPTAVRTRMAEKEGLFDKDNEFAKTTINRTPLKRFAETEDVVNPVLFLLSDKAAMITGVTLPIDGGLNINYV</sequence>
<dbReference type="OrthoDB" id="6427715at2759"/>
<evidence type="ECO:0000313" key="6">
    <source>
        <dbReference type="Proteomes" id="UP000887116"/>
    </source>
</evidence>
<dbReference type="FunFam" id="3.40.50.720:FF:000084">
    <property type="entry name" value="Short-chain dehydrogenase reductase"/>
    <property type="match status" value="1"/>
</dbReference>
<reference evidence="5" key="1">
    <citation type="submission" date="2020-07" db="EMBL/GenBank/DDBJ databases">
        <title>Multicomponent nature underlies the extraordinary mechanical properties of spider dragline silk.</title>
        <authorList>
            <person name="Kono N."/>
            <person name="Nakamura H."/>
            <person name="Mori M."/>
            <person name="Yoshida Y."/>
            <person name="Ohtoshi R."/>
            <person name="Malay A.D."/>
            <person name="Moran D.A.P."/>
            <person name="Tomita M."/>
            <person name="Numata K."/>
            <person name="Arakawa K."/>
        </authorList>
    </citation>
    <scope>NUCLEOTIDE SEQUENCE</scope>
</reference>
<dbReference type="Gene3D" id="3.40.50.720">
    <property type="entry name" value="NAD(P)-binding Rossmann-like Domain"/>
    <property type="match status" value="1"/>
</dbReference>
<evidence type="ECO:0000256" key="2">
    <source>
        <dbReference type="ARBA" id="ARBA00011881"/>
    </source>
</evidence>
<accession>A0A8X6HHX4</accession>
<dbReference type="PRINTS" id="PR00081">
    <property type="entry name" value="GDHRDH"/>
</dbReference>
<dbReference type="GO" id="GO:0005997">
    <property type="term" value="P:xylulose metabolic process"/>
    <property type="evidence" value="ECO:0007669"/>
    <property type="project" value="TreeGrafter"/>
</dbReference>
<keyword evidence="3" id="KW-0521">NADP</keyword>
<comment type="caution">
    <text evidence="5">The sequence shown here is derived from an EMBL/GenBank/DDBJ whole genome shotgun (WGS) entry which is preliminary data.</text>
</comment>
<comment type="subunit">
    <text evidence="2">Homotetramer.</text>
</comment>
<organism evidence="5 6">
    <name type="scientific">Trichonephila clavata</name>
    <name type="common">Joro spider</name>
    <name type="synonym">Nephila clavata</name>
    <dbReference type="NCBI Taxonomy" id="2740835"/>
    <lineage>
        <taxon>Eukaryota</taxon>
        <taxon>Metazoa</taxon>
        <taxon>Ecdysozoa</taxon>
        <taxon>Arthropoda</taxon>
        <taxon>Chelicerata</taxon>
        <taxon>Arachnida</taxon>
        <taxon>Araneae</taxon>
        <taxon>Araneomorphae</taxon>
        <taxon>Entelegynae</taxon>
        <taxon>Araneoidea</taxon>
        <taxon>Nephilidae</taxon>
        <taxon>Trichonephila</taxon>
    </lineage>
</organism>
<dbReference type="PANTHER" id="PTHR44252">
    <property type="entry name" value="D-ERYTHRULOSE REDUCTASE"/>
    <property type="match status" value="1"/>
</dbReference>
<dbReference type="InterPro" id="IPR036291">
    <property type="entry name" value="NAD(P)-bd_dom_sf"/>
</dbReference>
<proteinExistence type="inferred from homology"/>
<dbReference type="GO" id="GO:0050038">
    <property type="term" value="F:L-xylulose reductase (NADPH) activity"/>
    <property type="evidence" value="ECO:0007669"/>
    <property type="project" value="TreeGrafter"/>
</dbReference>
<keyword evidence="6" id="KW-1185">Reference proteome</keyword>
<dbReference type="SUPFAM" id="SSF51735">
    <property type="entry name" value="NAD(P)-binding Rossmann-fold domains"/>
    <property type="match status" value="1"/>
</dbReference>
<keyword evidence="4" id="KW-0560">Oxidoreductase</keyword>
<dbReference type="PRINTS" id="PR00080">
    <property type="entry name" value="SDRFAMILY"/>
</dbReference>
<dbReference type="InterPro" id="IPR002347">
    <property type="entry name" value="SDR_fam"/>
</dbReference>
<evidence type="ECO:0000256" key="3">
    <source>
        <dbReference type="ARBA" id="ARBA00022857"/>
    </source>
</evidence>